<reference evidence="4 5" key="1">
    <citation type="journal article" date="2015" name="Int. J. Syst. Evol. Microbiol.">
        <title>Mariniphaga sediminis sp. nov., isolated from coastal sediment.</title>
        <authorList>
            <person name="Wang F.Q."/>
            <person name="Shen Q.Y."/>
            <person name="Chen G.J."/>
            <person name="Du Z.J."/>
        </authorList>
    </citation>
    <scope>NUCLEOTIDE SEQUENCE [LARGE SCALE GENOMIC DNA]</scope>
    <source>
        <strain evidence="4 5">SY21</strain>
    </source>
</reference>
<dbReference type="Pfam" id="PF16344">
    <property type="entry name" value="FecR_C"/>
    <property type="match status" value="1"/>
</dbReference>
<dbReference type="Gene3D" id="3.55.50.30">
    <property type="match status" value="1"/>
</dbReference>
<dbReference type="InterPro" id="IPR012373">
    <property type="entry name" value="Ferrdict_sens_TM"/>
</dbReference>
<organism evidence="4 5">
    <name type="scientific">Mariniphaga sediminis</name>
    <dbReference type="NCBI Taxonomy" id="1628158"/>
    <lineage>
        <taxon>Bacteria</taxon>
        <taxon>Pseudomonadati</taxon>
        <taxon>Bacteroidota</taxon>
        <taxon>Bacteroidia</taxon>
        <taxon>Marinilabiliales</taxon>
        <taxon>Prolixibacteraceae</taxon>
        <taxon>Mariniphaga</taxon>
    </lineage>
</organism>
<dbReference type="PANTHER" id="PTHR30273">
    <property type="entry name" value="PERIPLASMIC SIGNAL SENSOR AND SIGMA FACTOR ACTIVATOR FECR-RELATED"/>
    <property type="match status" value="1"/>
</dbReference>
<name>A0A399D685_9BACT</name>
<protein>
    <submittedName>
        <fullName evidence="4">FecR family protein</fullName>
    </submittedName>
</protein>
<proteinExistence type="predicted"/>
<dbReference type="Proteomes" id="UP000266441">
    <property type="component" value="Unassembled WGS sequence"/>
</dbReference>
<evidence type="ECO:0000259" key="2">
    <source>
        <dbReference type="Pfam" id="PF04773"/>
    </source>
</evidence>
<dbReference type="PANTHER" id="PTHR30273:SF2">
    <property type="entry name" value="PROTEIN FECR"/>
    <property type="match status" value="1"/>
</dbReference>
<evidence type="ECO:0000259" key="3">
    <source>
        <dbReference type="Pfam" id="PF16344"/>
    </source>
</evidence>
<evidence type="ECO:0000256" key="1">
    <source>
        <dbReference type="SAM" id="Phobius"/>
    </source>
</evidence>
<sequence>MYRLLEKYFSGKCTGEEYQEVVSWIKDPANDLFLGGALKEKWKESLEKDNKIQPDEQLLDSIHHRIALKEQSKRLRHIRIYRQLLVAAAVLIIGLVIHILFFSGPSSPRDIITHNVTVPYGGKTNISLPDGSVVWINSGSTFSYPTEFKDERVVEINGEAFFNVVSMAEPFIVKSSFGEVKVLGTEFNMKAYENEPFETTLVKGAVLFTGKNGKEIKLKPGMQVVVAGGIFESGSVDTELFTSWKEGKLIFKDEPLQNVIARLERWYNVDIELKDDQIKNLKFNGTIEMETFSEVLELIKVTTSIKYSFDRETRVLTIASD</sequence>
<dbReference type="InterPro" id="IPR032508">
    <property type="entry name" value="FecR_C"/>
</dbReference>
<dbReference type="RefSeq" id="WP_119348101.1">
    <property type="nucleotide sequence ID" value="NZ_QWET01000001.1"/>
</dbReference>
<keyword evidence="5" id="KW-1185">Reference proteome</keyword>
<gene>
    <name evidence="4" type="ORF">D1164_01195</name>
</gene>
<comment type="caution">
    <text evidence="4">The sequence shown here is derived from an EMBL/GenBank/DDBJ whole genome shotgun (WGS) entry which is preliminary data.</text>
</comment>
<keyword evidence="1" id="KW-0472">Membrane</keyword>
<accession>A0A399D685</accession>
<feature type="transmembrane region" description="Helical" evidence="1">
    <location>
        <begin position="84"/>
        <end position="104"/>
    </location>
</feature>
<keyword evidence="1" id="KW-1133">Transmembrane helix</keyword>
<dbReference type="GO" id="GO:0016989">
    <property type="term" value="F:sigma factor antagonist activity"/>
    <property type="evidence" value="ECO:0007669"/>
    <property type="project" value="TreeGrafter"/>
</dbReference>
<dbReference type="Pfam" id="PF04773">
    <property type="entry name" value="FecR"/>
    <property type="match status" value="1"/>
</dbReference>
<feature type="domain" description="Protein FecR C-terminal" evidence="3">
    <location>
        <begin position="248"/>
        <end position="311"/>
    </location>
</feature>
<dbReference type="InterPro" id="IPR006860">
    <property type="entry name" value="FecR"/>
</dbReference>
<dbReference type="Gene3D" id="2.60.120.1440">
    <property type="match status" value="1"/>
</dbReference>
<evidence type="ECO:0000313" key="5">
    <source>
        <dbReference type="Proteomes" id="UP000266441"/>
    </source>
</evidence>
<dbReference type="PIRSF" id="PIRSF018266">
    <property type="entry name" value="FecR"/>
    <property type="match status" value="1"/>
</dbReference>
<dbReference type="AlphaFoldDB" id="A0A399D685"/>
<feature type="domain" description="FecR protein" evidence="2">
    <location>
        <begin position="117"/>
        <end position="206"/>
    </location>
</feature>
<evidence type="ECO:0000313" key="4">
    <source>
        <dbReference type="EMBL" id="RIH67077.1"/>
    </source>
</evidence>
<keyword evidence="1" id="KW-0812">Transmembrane</keyword>
<dbReference type="OrthoDB" id="1096949at2"/>
<dbReference type="EMBL" id="QWET01000001">
    <property type="protein sequence ID" value="RIH67077.1"/>
    <property type="molecule type" value="Genomic_DNA"/>
</dbReference>